<evidence type="ECO:0000313" key="3">
    <source>
        <dbReference type="EMBL" id="SUE15571.1"/>
    </source>
</evidence>
<dbReference type="InterPro" id="IPR039569">
    <property type="entry name" value="FAS1-like_DH_region"/>
</dbReference>
<dbReference type="CDD" id="cd03441">
    <property type="entry name" value="R_hydratase_like"/>
    <property type="match status" value="1"/>
</dbReference>
<dbReference type="Gene3D" id="3.10.129.10">
    <property type="entry name" value="Hotdog Thioesterase"/>
    <property type="match status" value="1"/>
</dbReference>
<accession>A0A379LZT5</accession>
<dbReference type="SUPFAM" id="SSF54637">
    <property type="entry name" value="Thioesterase/thiol ester dehydrase-isomerase"/>
    <property type="match status" value="1"/>
</dbReference>
<dbReference type="GO" id="GO:0019171">
    <property type="term" value="F:(3R)-hydroxyacyl-[acyl-carrier-protein] dehydratase activity"/>
    <property type="evidence" value="ECO:0007669"/>
    <property type="project" value="TreeGrafter"/>
</dbReference>
<dbReference type="OrthoDB" id="5415111at2"/>
<keyword evidence="3" id="KW-0456">Lyase</keyword>
<keyword evidence="4" id="KW-1185">Reference proteome</keyword>
<sequence length="148" mass="15965">MPLNADLAGRIFPPTSYLVGREKIREFARAVRSTHPIHLDPEAARAAGFTDVVAPTTFTTVVQSPSVTQLLESPGTGLELHRVVHGSEKVEHRRPIVAGDDLTTTLTITEVTERAGSHILSTVCEIRDHTGDLVAVVTSTLLHRGDDA</sequence>
<reference evidence="3 4" key="1">
    <citation type="submission" date="2018-06" db="EMBL/GenBank/DDBJ databases">
        <authorList>
            <consortium name="Pathogen Informatics"/>
            <person name="Doyle S."/>
        </authorList>
    </citation>
    <scope>NUCLEOTIDE SEQUENCE [LARGE SCALE GENOMIC DNA]</scope>
    <source>
        <strain evidence="3 4">NCTC13296</strain>
    </source>
</reference>
<evidence type="ECO:0000256" key="1">
    <source>
        <dbReference type="HAMAP-Rule" id="MF_00799"/>
    </source>
</evidence>
<dbReference type="InterPro" id="IPR016709">
    <property type="entry name" value="HadA-like"/>
</dbReference>
<dbReference type="HAMAP" id="MF_00799">
    <property type="entry name" value="UPF0336"/>
    <property type="match status" value="1"/>
</dbReference>
<evidence type="ECO:0000259" key="2">
    <source>
        <dbReference type="Pfam" id="PF13452"/>
    </source>
</evidence>
<organism evidence="3 4">
    <name type="scientific">Rhodococcus gordoniae</name>
    <dbReference type="NCBI Taxonomy" id="223392"/>
    <lineage>
        <taxon>Bacteria</taxon>
        <taxon>Bacillati</taxon>
        <taxon>Actinomycetota</taxon>
        <taxon>Actinomycetes</taxon>
        <taxon>Mycobacteriales</taxon>
        <taxon>Nocardiaceae</taxon>
        <taxon>Rhodococcus</taxon>
    </lineage>
</organism>
<dbReference type="AlphaFoldDB" id="A0A379LZT5"/>
<protein>
    <recommendedName>
        <fullName evidence="1">UPF0336 protein NCTC13296_02434</fullName>
    </recommendedName>
</protein>
<comment type="similarity">
    <text evidence="1">Belongs to the UPF0336 family.</text>
</comment>
<dbReference type="Pfam" id="PF13452">
    <property type="entry name" value="FAS1_DH_region"/>
    <property type="match status" value="1"/>
</dbReference>
<proteinExistence type="inferred from homology"/>
<dbReference type="PANTHER" id="PTHR43437:SF3">
    <property type="entry name" value="HYDROXYACYL-THIOESTER DEHYDRATASE TYPE 2, MITOCHONDRIAL"/>
    <property type="match status" value="1"/>
</dbReference>
<dbReference type="PANTHER" id="PTHR43437">
    <property type="entry name" value="HYDROXYACYL-THIOESTER DEHYDRATASE TYPE 2, MITOCHONDRIAL-RELATED"/>
    <property type="match status" value="1"/>
</dbReference>
<feature type="domain" description="FAS1-like dehydratase" evidence="2">
    <location>
        <begin position="8"/>
        <end position="135"/>
    </location>
</feature>
<dbReference type="PIRSF" id="PIRSF018072">
    <property type="entry name" value="UCP018072"/>
    <property type="match status" value="1"/>
</dbReference>
<dbReference type="Proteomes" id="UP000254569">
    <property type="component" value="Unassembled WGS sequence"/>
</dbReference>
<dbReference type="RefSeq" id="WP_016931606.1">
    <property type="nucleotide sequence ID" value="NZ_LPZN01000019.1"/>
</dbReference>
<name>A0A379LZT5_9NOCA</name>
<dbReference type="InterPro" id="IPR029069">
    <property type="entry name" value="HotDog_dom_sf"/>
</dbReference>
<dbReference type="GO" id="GO:0006633">
    <property type="term" value="P:fatty acid biosynthetic process"/>
    <property type="evidence" value="ECO:0007669"/>
    <property type="project" value="TreeGrafter"/>
</dbReference>
<dbReference type="EMBL" id="UGVI01000001">
    <property type="protein sequence ID" value="SUE15571.1"/>
    <property type="molecule type" value="Genomic_DNA"/>
</dbReference>
<evidence type="ECO:0000313" key="4">
    <source>
        <dbReference type="Proteomes" id="UP000254569"/>
    </source>
</evidence>
<dbReference type="InterPro" id="IPR050965">
    <property type="entry name" value="UPF0336/Enoyl-CoA_hydratase"/>
</dbReference>
<gene>
    <name evidence="3" type="ORF">NCTC13296_02434</name>
</gene>